<dbReference type="SMART" id="SM00710">
    <property type="entry name" value="PbH1"/>
    <property type="match status" value="5"/>
</dbReference>
<evidence type="ECO:0000313" key="1">
    <source>
        <dbReference type="EMBL" id="GLR17309.1"/>
    </source>
</evidence>
<gene>
    <name evidence="1" type="ORF">GCM10007940_19240</name>
</gene>
<proteinExistence type="predicted"/>
<dbReference type="Gene3D" id="2.160.20.10">
    <property type="entry name" value="Single-stranded right-handed beta-helix, Pectin lyase-like"/>
    <property type="match status" value="1"/>
</dbReference>
<evidence type="ECO:0000313" key="2">
    <source>
        <dbReference type="Proteomes" id="UP001156666"/>
    </source>
</evidence>
<reference evidence="1" key="2">
    <citation type="submission" date="2023-01" db="EMBL/GenBank/DDBJ databases">
        <title>Draft genome sequence of Portibacter lacus strain NBRC 108769.</title>
        <authorList>
            <person name="Sun Q."/>
            <person name="Mori K."/>
        </authorList>
    </citation>
    <scope>NUCLEOTIDE SEQUENCE</scope>
    <source>
        <strain evidence="1">NBRC 108769</strain>
    </source>
</reference>
<dbReference type="InterPro" id="IPR011050">
    <property type="entry name" value="Pectin_lyase_fold/virulence"/>
</dbReference>
<reference evidence="1" key="1">
    <citation type="journal article" date="2014" name="Int. J. Syst. Evol. Microbiol.">
        <title>Complete genome sequence of Corynebacterium casei LMG S-19264T (=DSM 44701T), isolated from a smear-ripened cheese.</title>
        <authorList>
            <consortium name="US DOE Joint Genome Institute (JGI-PGF)"/>
            <person name="Walter F."/>
            <person name="Albersmeier A."/>
            <person name="Kalinowski J."/>
            <person name="Ruckert C."/>
        </authorList>
    </citation>
    <scope>NUCLEOTIDE SEQUENCE</scope>
    <source>
        <strain evidence="1">NBRC 108769</strain>
    </source>
</reference>
<keyword evidence="2" id="KW-1185">Reference proteome</keyword>
<name>A0AA37WF03_9BACT</name>
<dbReference type="AlphaFoldDB" id="A0AA37WF03"/>
<accession>A0AA37WF03</accession>
<sequence length="571" mass="62798">MTILYRIKGFNNYKNGAETMRAFPEMNVDGAALNMNFHAGSAMFLNPNTTYEIQLVISDPDGGGQTVDLEIKTKTFPDTNGSLDTIEVNSSDGANGIQNAINAAIPGDLILVNDGIYNPFTVETDGLFIISKNLHGAIIEGNDTDRGVVTVGNFNDSTRYVFIDGFVIRNGRWGIDAQNTQFLTIQNCDISDVDYGILNRRANGWEHDQYITNNHFQGRTTWPQSNGNIPGERGVDIRGNNNVVSFNTISNFGDGVTTDGPPYKQSYSLDIHHNNIFRIVDDLIEVDGMISNSRVYSNRAWNGRAGISLAPVFGGPAYVFRNEFVNMENSTYKMNRKPAGLYIVHNTTIQSGDGMSSPSGWQNTVVKNNLVYAGNYCFQEYELVSGSTHNWDYNGYYSSRSGSSGSPWFKWNDVRYAMVTDLSAGANIEVNGVKVGLSDMVNISLPVNPFQEVMEADIDINLAASSNALDTGTILDNINLLYVTDSKPDLGARELGFMPMFGHDFNKVCGNSSSEILTWTGEVSQAWSDRRNWSPCGIPNKKTEVIIPDGLARYPLIEGARSIKKLGSGSF</sequence>
<organism evidence="1 2">
    <name type="scientific">Portibacter lacus</name>
    <dbReference type="NCBI Taxonomy" id="1099794"/>
    <lineage>
        <taxon>Bacteria</taxon>
        <taxon>Pseudomonadati</taxon>
        <taxon>Bacteroidota</taxon>
        <taxon>Saprospiria</taxon>
        <taxon>Saprospirales</taxon>
        <taxon>Haliscomenobacteraceae</taxon>
        <taxon>Portibacter</taxon>
    </lineage>
</organism>
<dbReference type="InterPro" id="IPR012334">
    <property type="entry name" value="Pectin_lyas_fold"/>
</dbReference>
<dbReference type="SUPFAM" id="SSF51126">
    <property type="entry name" value="Pectin lyase-like"/>
    <property type="match status" value="1"/>
</dbReference>
<dbReference type="EMBL" id="BSOH01000011">
    <property type="protein sequence ID" value="GLR17309.1"/>
    <property type="molecule type" value="Genomic_DNA"/>
</dbReference>
<protein>
    <recommendedName>
        <fullName evidence="3">Right handed beta helix domain-containing protein</fullName>
    </recommendedName>
</protein>
<evidence type="ECO:0008006" key="3">
    <source>
        <dbReference type="Google" id="ProtNLM"/>
    </source>
</evidence>
<dbReference type="InterPro" id="IPR006626">
    <property type="entry name" value="PbH1"/>
</dbReference>
<comment type="caution">
    <text evidence="1">The sequence shown here is derived from an EMBL/GenBank/DDBJ whole genome shotgun (WGS) entry which is preliminary data.</text>
</comment>
<dbReference type="Proteomes" id="UP001156666">
    <property type="component" value="Unassembled WGS sequence"/>
</dbReference>